<keyword evidence="1" id="KW-1133">Transmembrane helix</keyword>
<accession>A0A934SGA5</accession>
<gene>
    <name evidence="2" type="ORF">JJJ17_13225</name>
</gene>
<evidence type="ECO:0000256" key="1">
    <source>
        <dbReference type="SAM" id="Phobius"/>
    </source>
</evidence>
<proteinExistence type="predicted"/>
<dbReference type="EMBL" id="JAEPRQ010000004">
    <property type="protein sequence ID" value="MBK4216894.1"/>
    <property type="molecule type" value="Genomic_DNA"/>
</dbReference>
<comment type="caution">
    <text evidence="2">The sequence shown here is derived from an EMBL/GenBank/DDBJ whole genome shotgun (WGS) entry which is preliminary data.</text>
</comment>
<organism evidence="2 3">
    <name type="scientific">Paracoccus caeni</name>
    <dbReference type="NCBI Taxonomy" id="657651"/>
    <lineage>
        <taxon>Bacteria</taxon>
        <taxon>Pseudomonadati</taxon>
        <taxon>Pseudomonadota</taxon>
        <taxon>Alphaproteobacteria</taxon>
        <taxon>Rhodobacterales</taxon>
        <taxon>Paracoccaceae</taxon>
        <taxon>Paracoccus</taxon>
    </lineage>
</organism>
<name>A0A934SGA5_9RHOB</name>
<dbReference type="RefSeq" id="WP_200687231.1">
    <property type="nucleotide sequence ID" value="NZ_JAEPRQ010000004.1"/>
</dbReference>
<sequence length="148" mass="16129">MSISKQPSAAETDLAEIWGDIVSRRQLAISLIIGAVVSLLFYAVALRLFQGIGSSPAIDKALAMLMGIVGCLTGGLICSRLFKPKRHLSEDPSGSDDARIAVLQQIENEEGEIGNARDLPETVQAEMKEVGLYDLFDQYYQNQKTGDR</sequence>
<evidence type="ECO:0000313" key="3">
    <source>
        <dbReference type="Proteomes" id="UP000640485"/>
    </source>
</evidence>
<keyword evidence="3" id="KW-1185">Reference proteome</keyword>
<dbReference type="AlphaFoldDB" id="A0A934SGA5"/>
<protein>
    <submittedName>
        <fullName evidence="2">Uncharacterized protein</fullName>
    </submittedName>
</protein>
<keyword evidence="1" id="KW-0812">Transmembrane</keyword>
<dbReference type="Proteomes" id="UP000640485">
    <property type="component" value="Unassembled WGS sequence"/>
</dbReference>
<evidence type="ECO:0000313" key="2">
    <source>
        <dbReference type="EMBL" id="MBK4216894.1"/>
    </source>
</evidence>
<feature type="transmembrane region" description="Helical" evidence="1">
    <location>
        <begin position="61"/>
        <end position="82"/>
    </location>
</feature>
<keyword evidence="1" id="KW-0472">Membrane</keyword>
<feature type="transmembrane region" description="Helical" evidence="1">
    <location>
        <begin position="27"/>
        <end position="49"/>
    </location>
</feature>
<reference evidence="2" key="1">
    <citation type="submission" date="2021-01" db="EMBL/GenBank/DDBJ databases">
        <title>Paracoccus amoyensis sp. nov., isolated from the surface seawater along the coast of Xiamen Island, China.</title>
        <authorList>
            <person name="Lyu L."/>
        </authorList>
    </citation>
    <scope>NUCLEOTIDE SEQUENCE</scope>
    <source>
        <strain evidence="2">MJ17</strain>
    </source>
</reference>